<dbReference type="GO" id="GO:0008175">
    <property type="term" value="F:tRNA methyltransferase activity"/>
    <property type="evidence" value="ECO:0007669"/>
    <property type="project" value="TreeGrafter"/>
</dbReference>
<keyword evidence="5" id="KW-0819">tRNA processing</keyword>
<dbReference type="Pfam" id="PF25133">
    <property type="entry name" value="TYW2_N_2"/>
    <property type="match status" value="1"/>
</dbReference>
<dbReference type="NCBIfam" id="NF047728">
    <property type="entry name" value="tRNAMtaseTaw22"/>
    <property type="match status" value="1"/>
</dbReference>
<dbReference type="PANTHER" id="PTHR23245:SF36">
    <property type="entry name" value="TRNA (GUANINE(37)-N1)-METHYLTRANSFERASE"/>
    <property type="match status" value="1"/>
</dbReference>
<keyword evidence="3 7" id="KW-0808">Transferase</keyword>
<dbReference type="FunFam" id="3.40.50.150:FF:000899">
    <property type="entry name" value="tRNA (guanine(37)-N1)/4-demethylwyosine(37)-methyltransferase Taw22"/>
    <property type="match status" value="1"/>
</dbReference>
<dbReference type="InterPro" id="IPR040601">
    <property type="entry name" value="Trm5a/b_N"/>
</dbReference>
<evidence type="ECO:0000256" key="3">
    <source>
        <dbReference type="ARBA" id="ARBA00022679"/>
    </source>
</evidence>
<reference evidence="7 8" key="1">
    <citation type="submission" date="2016-04" db="EMBL/GenBank/DDBJ databases">
        <title>Complete genome sequence of Thermococcus chitonophagus type strain GC74.</title>
        <authorList>
            <person name="Oger P.M."/>
        </authorList>
    </citation>
    <scope>NUCLEOTIDE SEQUENCE [LARGE SCALE GENOMIC DNA]</scope>
    <source>
        <strain evidence="7 8">GC74</strain>
    </source>
</reference>
<dbReference type="Gene3D" id="3.30.70.2580">
    <property type="match status" value="1"/>
</dbReference>
<evidence type="ECO:0000256" key="2">
    <source>
        <dbReference type="ARBA" id="ARBA00022603"/>
    </source>
</evidence>
<dbReference type="Gene3D" id="3.30.300.110">
    <property type="entry name" value="Met-10+ protein-like domains"/>
    <property type="match status" value="1"/>
</dbReference>
<evidence type="ECO:0000256" key="4">
    <source>
        <dbReference type="ARBA" id="ARBA00022691"/>
    </source>
</evidence>
<keyword evidence="8" id="KW-1185">Reference proteome</keyword>
<dbReference type="InterPro" id="IPR056744">
    <property type="entry name" value="TRM5/TYW2-like_N"/>
</dbReference>
<dbReference type="CDD" id="cd02440">
    <property type="entry name" value="AdoMet_MTases"/>
    <property type="match status" value="1"/>
</dbReference>
<dbReference type="EMBL" id="CP015193">
    <property type="protein sequence ID" value="ASJ15841.1"/>
    <property type="molecule type" value="Genomic_DNA"/>
</dbReference>
<proteinExistence type="predicted"/>
<dbReference type="GO" id="GO:0005737">
    <property type="term" value="C:cytoplasm"/>
    <property type="evidence" value="ECO:0007669"/>
    <property type="project" value="TreeGrafter"/>
</dbReference>
<dbReference type="Proteomes" id="UP000250189">
    <property type="component" value="Chromosome"/>
</dbReference>
<sequence length="335" mass="38760">MAAVRVEKRRAKEVLEILKERNLLDGRRKPIREGDYVFFPVTNGELARSLGLDVINVELPMRPERQIYKNLTDLLPGDIVEGLGRLDVIGDIAVITIPEELMDRVDVIAQAIRKLYPQVKVIARRGFHEGKYRVRRLEVIWGEDRLETIHKENGVLIKVDLASVFFNPRMKGERYRIAQLVRDGEKILLPFAGVLPYALVIARMRKVKITAVELNPRAVELAYENIELNKRWLKGEIEVIQGDVFKVLPELPEFDRVVSPTPKGVDALSLTLSKAKSYLHYYDFVHEDEIEAFKERIIRECRRQGKECSVRVKRIADYKPHVYKVCADVEVKQNR</sequence>
<accession>A0A2Z2N1V7</accession>
<dbReference type="PANTHER" id="PTHR23245">
    <property type="entry name" value="TRNA METHYLTRANSFERASE"/>
    <property type="match status" value="1"/>
</dbReference>
<dbReference type="Gene3D" id="3.40.50.150">
    <property type="entry name" value="Vaccinia Virus protein VP39"/>
    <property type="match status" value="1"/>
</dbReference>
<gene>
    <name evidence="7" type="ORF">A3L04_01505</name>
</gene>
<keyword evidence="2 7" id="KW-0489">Methyltransferase</keyword>
<feature type="domain" description="SAM-dependent methyltransferase TRM5/TYW2-type" evidence="6">
    <location>
        <begin position="86"/>
        <end position="333"/>
    </location>
</feature>
<dbReference type="SUPFAM" id="SSF53335">
    <property type="entry name" value="S-adenosyl-L-methionine-dependent methyltransferases"/>
    <property type="match status" value="1"/>
</dbReference>
<name>A0A2Z2N1V7_9EURY</name>
<dbReference type="AlphaFoldDB" id="A0A2Z2N1V7"/>
<dbReference type="Pfam" id="PF18093">
    <property type="entry name" value="Trm5_N"/>
    <property type="match status" value="1"/>
</dbReference>
<dbReference type="PROSITE" id="PS51684">
    <property type="entry name" value="SAM_MT_TRM5_TYW2"/>
    <property type="match status" value="1"/>
</dbReference>
<dbReference type="OrthoDB" id="8079at2157"/>
<dbReference type="GO" id="GO:0002939">
    <property type="term" value="P:tRNA N1-guanine methylation"/>
    <property type="evidence" value="ECO:0007669"/>
    <property type="project" value="TreeGrafter"/>
</dbReference>
<evidence type="ECO:0000256" key="1">
    <source>
        <dbReference type="ARBA" id="ARBA00022490"/>
    </source>
</evidence>
<keyword evidence="1" id="KW-0963">Cytoplasm</keyword>
<dbReference type="Pfam" id="PF02475">
    <property type="entry name" value="TRM5-TYW2_MTfase"/>
    <property type="match status" value="1"/>
</dbReference>
<keyword evidence="4" id="KW-0949">S-adenosyl-L-methionine</keyword>
<evidence type="ECO:0000313" key="7">
    <source>
        <dbReference type="EMBL" id="ASJ15841.1"/>
    </source>
</evidence>
<evidence type="ECO:0000256" key="5">
    <source>
        <dbReference type="ARBA" id="ARBA00022694"/>
    </source>
</evidence>
<protein>
    <submittedName>
        <fullName evidence="7">tRNA (Guanine-N1)-methyltransferase</fullName>
    </submittedName>
</protein>
<dbReference type="InterPro" id="IPR029063">
    <property type="entry name" value="SAM-dependent_MTases_sf"/>
</dbReference>
<dbReference type="RefSeq" id="WP_068576078.1">
    <property type="nucleotide sequence ID" value="NZ_CP015193.1"/>
</dbReference>
<organism evidence="7 8">
    <name type="scientific">Thermococcus chitonophagus</name>
    <dbReference type="NCBI Taxonomy" id="54262"/>
    <lineage>
        <taxon>Archaea</taxon>
        <taxon>Methanobacteriati</taxon>
        <taxon>Methanobacteriota</taxon>
        <taxon>Thermococci</taxon>
        <taxon>Thermococcales</taxon>
        <taxon>Thermococcaceae</taxon>
        <taxon>Thermococcus</taxon>
    </lineage>
</organism>
<dbReference type="InterPro" id="IPR056743">
    <property type="entry name" value="TRM5-TYW2-like_MTfase"/>
</dbReference>
<dbReference type="InterPro" id="IPR030382">
    <property type="entry name" value="MeTrfase_TRM5/TYW2"/>
</dbReference>
<dbReference type="GeneID" id="33321207"/>
<evidence type="ECO:0000313" key="8">
    <source>
        <dbReference type="Proteomes" id="UP000250189"/>
    </source>
</evidence>
<evidence type="ECO:0000259" key="6">
    <source>
        <dbReference type="PROSITE" id="PS51684"/>
    </source>
</evidence>